<reference evidence="1 2" key="1">
    <citation type="submission" date="2017-04" db="EMBL/GenBank/DDBJ databases">
        <title>The complete genome sequence of Streptomyces albolongus YIM 101047, the producer of novel bafilomycins and novel odoriferous sesquiterpenoids.</title>
        <authorList>
            <person name="Yin M."/>
            <person name="Jiang Y."/>
        </authorList>
    </citation>
    <scope>NUCLEOTIDE SEQUENCE [LARGE SCALE GENOMIC DNA]</scope>
    <source>
        <strain evidence="1 2">YIM 101047</strain>
    </source>
</reference>
<dbReference type="AlphaFoldDB" id="A0ABC8BPJ7"/>
<name>A0ABC8BPJ7_9ACTN</name>
<proteinExistence type="predicted"/>
<protein>
    <submittedName>
        <fullName evidence="1">Uncharacterized protein</fullName>
    </submittedName>
</protein>
<evidence type="ECO:0000313" key="2">
    <source>
        <dbReference type="Proteomes" id="UP000192251"/>
    </source>
</evidence>
<dbReference type="KEGG" id="kab:B7C62_07985"/>
<gene>
    <name evidence="1" type="ORF">B7C62_07985</name>
</gene>
<organism evidence="1 2">
    <name type="scientific">Kitasatospora albolonga</name>
    <dbReference type="NCBI Taxonomy" id="68173"/>
    <lineage>
        <taxon>Bacteria</taxon>
        <taxon>Bacillati</taxon>
        <taxon>Actinomycetota</taxon>
        <taxon>Actinomycetes</taxon>
        <taxon>Kitasatosporales</taxon>
        <taxon>Streptomycetaceae</taxon>
        <taxon>Kitasatospora</taxon>
    </lineage>
</organism>
<sequence length="109" mass="11940">MRCVHWRRVPLELAGETREKTAAPYVDGAVRCRLSAHNDSEHFGLLADADAYGTALWLRWHGPDQVALVVLPDCPVVAPGHDGDGCRLFADHTAQHTWESALEEVPCAG</sequence>
<accession>A0ABC8BPJ7</accession>
<dbReference type="EMBL" id="CP020563">
    <property type="protein sequence ID" value="ARF72219.1"/>
    <property type="molecule type" value="Genomic_DNA"/>
</dbReference>
<evidence type="ECO:0000313" key="1">
    <source>
        <dbReference type="EMBL" id="ARF72219.1"/>
    </source>
</evidence>
<keyword evidence="2" id="KW-1185">Reference proteome</keyword>
<dbReference type="Proteomes" id="UP000192251">
    <property type="component" value="Chromosome"/>
</dbReference>